<feature type="domain" description="Histidine kinase" evidence="11">
    <location>
        <begin position="218"/>
        <end position="433"/>
    </location>
</feature>
<dbReference type="InterPro" id="IPR036388">
    <property type="entry name" value="WH-like_DNA-bd_sf"/>
</dbReference>
<dbReference type="CDD" id="cd06170">
    <property type="entry name" value="LuxR_C_like"/>
    <property type="match status" value="1"/>
</dbReference>
<accession>A0ABT7NFX9</accession>
<dbReference type="SUPFAM" id="SSF55874">
    <property type="entry name" value="ATPase domain of HSP90 chaperone/DNA topoisomerase II/histidine kinase"/>
    <property type="match status" value="1"/>
</dbReference>
<dbReference type="Pfam" id="PF01590">
    <property type="entry name" value="GAF"/>
    <property type="match status" value="1"/>
</dbReference>
<dbReference type="Gene3D" id="1.10.10.10">
    <property type="entry name" value="Winged helix-like DNA-binding domain superfamily/Winged helix DNA-binding domain"/>
    <property type="match status" value="1"/>
</dbReference>
<dbReference type="PROSITE" id="PS00622">
    <property type="entry name" value="HTH_LUXR_1"/>
    <property type="match status" value="1"/>
</dbReference>
<comment type="caution">
    <text evidence="13">The sequence shown here is derived from an EMBL/GenBank/DDBJ whole genome shotgun (WGS) entry which is preliminary data.</text>
</comment>
<protein>
    <recommendedName>
        <fullName evidence="2">histidine kinase</fullName>
        <ecNumber evidence="2">2.7.13.3</ecNumber>
    </recommendedName>
</protein>
<evidence type="ECO:0000259" key="12">
    <source>
        <dbReference type="PROSITE" id="PS50110"/>
    </source>
</evidence>
<sequence>MVRVSTAASAQHRAVGEVTDLLQDRAEFERVLTSISERMGEIVDGDFLAGVEATLQQLVQYLGYDRCTFSEFIAGDYLNVLCSVGAGDVAALPRGRFDQRLPWFLSQLRAGQVVQMAKLPQDLPLEAAEEMAHVISMGLMSHLSIPLHIGGRVTAVLSFAAFRESRAWPIEVAARLKMVGQFLAGLLALERSGEEVRQLRQRIWHADRLQRLSTLSAAIAHQMNQPLTAILSNAQAGLRYIDRGHATPKVMREVLEAVERDEKRAAQTIRAMRSLMKRDDTRCERFQLAGALEDVLRLLSTEMLGQGIRVETRFDPSCRVAGERTQLEQVLLNLMFNAATAMQDCQPLDRRILIEVSHGAPGKVMLRVSDTGQGIAARDLATIFEPFWTTRREGLGLGLAICRSIVESHRGRIWGESSLGHGTTFYVELPLAPPDLHDLAALQTAAALRDTMPARIETVEQAAPSASVAPLVCVVDDDDGVRKSFVRLLDEAGWATASFASAEDFLAAPPEGDVACLLLDMQMPGISGPQLQQRLAESGIAASVLFVTGHGDVAVGIDAMKRGAVDFLEKPVDDAVLLAAVQRAYNNFAAVQAQTRVLAEARQRLALLSSREREIVAHVVKGRLNKQIAADLGISEQTVKQHRGRVMEKMSVRSVADLVRACDAAGMSAMSLSR</sequence>
<dbReference type="PROSITE" id="PS50043">
    <property type="entry name" value="HTH_LUXR_2"/>
    <property type="match status" value="1"/>
</dbReference>
<dbReference type="Pfam" id="PF00512">
    <property type="entry name" value="HisKA"/>
    <property type="match status" value="1"/>
</dbReference>
<evidence type="ECO:0000256" key="1">
    <source>
        <dbReference type="ARBA" id="ARBA00000085"/>
    </source>
</evidence>
<dbReference type="Gene3D" id="3.30.565.10">
    <property type="entry name" value="Histidine kinase-like ATPase, C-terminal domain"/>
    <property type="match status" value="1"/>
</dbReference>
<dbReference type="InterPro" id="IPR011006">
    <property type="entry name" value="CheY-like_superfamily"/>
</dbReference>
<comment type="catalytic activity">
    <reaction evidence="1">
        <text>ATP + protein L-histidine = ADP + protein N-phospho-L-histidine.</text>
        <dbReference type="EC" id="2.7.13.3"/>
    </reaction>
</comment>
<dbReference type="SMART" id="SM00421">
    <property type="entry name" value="HTH_LUXR"/>
    <property type="match status" value="1"/>
</dbReference>
<evidence type="ECO:0000256" key="7">
    <source>
        <dbReference type="ARBA" id="ARBA00023125"/>
    </source>
</evidence>
<dbReference type="InterPro" id="IPR016032">
    <property type="entry name" value="Sig_transdc_resp-reg_C-effctor"/>
</dbReference>
<dbReference type="InterPro" id="IPR029016">
    <property type="entry name" value="GAF-like_dom_sf"/>
</dbReference>
<dbReference type="InterPro" id="IPR000792">
    <property type="entry name" value="Tscrpt_reg_LuxR_C"/>
</dbReference>
<name>A0ABT7NFX9_9BURK</name>
<feature type="domain" description="Response regulatory" evidence="12">
    <location>
        <begin position="471"/>
        <end position="585"/>
    </location>
</feature>
<evidence type="ECO:0000313" key="13">
    <source>
        <dbReference type="EMBL" id="MDM0046833.1"/>
    </source>
</evidence>
<dbReference type="PRINTS" id="PR00038">
    <property type="entry name" value="HTHLUXR"/>
</dbReference>
<dbReference type="Pfam" id="PF02518">
    <property type="entry name" value="HATPase_c"/>
    <property type="match status" value="1"/>
</dbReference>
<dbReference type="Gene3D" id="3.30.450.40">
    <property type="match status" value="1"/>
</dbReference>
<dbReference type="CDD" id="cd00082">
    <property type="entry name" value="HisKA"/>
    <property type="match status" value="1"/>
</dbReference>
<gene>
    <name evidence="13" type="ORF">QTH91_20245</name>
</gene>
<dbReference type="InterPro" id="IPR001789">
    <property type="entry name" value="Sig_transdc_resp-reg_receiver"/>
</dbReference>
<evidence type="ECO:0000259" key="10">
    <source>
        <dbReference type="PROSITE" id="PS50043"/>
    </source>
</evidence>
<dbReference type="Gene3D" id="1.10.287.130">
    <property type="match status" value="1"/>
</dbReference>
<dbReference type="InterPro" id="IPR005467">
    <property type="entry name" value="His_kinase_dom"/>
</dbReference>
<dbReference type="Pfam" id="PF00072">
    <property type="entry name" value="Response_reg"/>
    <property type="match status" value="1"/>
</dbReference>
<keyword evidence="6" id="KW-0805">Transcription regulation</keyword>
<evidence type="ECO:0000256" key="8">
    <source>
        <dbReference type="ARBA" id="ARBA00023163"/>
    </source>
</evidence>
<dbReference type="PRINTS" id="PR00344">
    <property type="entry name" value="BCTRLSENSOR"/>
</dbReference>
<dbReference type="SUPFAM" id="SSF46894">
    <property type="entry name" value="C-terminal effector domain of the bipartite response regulators"/>
    <property type="match status" value="1"/>
</dbReference>
<feature type="modified residue" description="4-aspartylphosphate" evidence="9">
    <location>
        <position position="520"/>
    </location>
</feature>
<keyword evidence="7" id="KW-0238">DNA-binding</keyword>
<dbReference type="SUPFAM" id="SSF55781">
    <property type="entry name" value="GAF domain-like"/>
    <property type="match status" value="1"/>
</dbReference>
<reference evidence="13" key="1">
    <citation type="submission" date="2023-06" db="EMBL/GenBank/DDBJ databases">
        <authorList>
            <person name="Jiang Y."/>
            <person name="Liu Q."/>
        </authorList>
    </citation>
    <scope>NUCLEOTIDE SEQUENCE</scope>
    <source>
        <strain evidence="13">CGMCC 1.12089</strain>
    </source>
</reference>
<proteinExistence type="predicted"/>
<evidence type="ECO:0000256" key="3">
    <source>
        <dbReference type="ARBA" id="ARBA00022553"/>
    </source>
</evidence>
<keyword evidence="8" id="KW-0804">Transcription</keyword>
<dbReference type="SUPFAM" id="SSF47384">
    <property type="entry name" value="Homodimeric domain of signal transducing histidine kinase"/>
    <property type="match status" value="1"/>
</dbReference>
<dbReference type="InterPro" id="IPR036890">
    <property type="entry name" value="HATPase_C_sf"/>
</dbReference>
<evidence type="ECO:0000256" key="6">
    <source>
        <dbReference type="ARBA" id="ARBA00023015"/>
    </source>
</evidence>
<dbReference type="InterPro" id="IPR003018">
    <property type="entry name" value="GAF"/>
</dbReference>
<dbReference type="SMART" id="SM00388">
    <property type="entry name" value="HisKA"/>
    <property type="match status" value="1"/>
</dbReference>
<dbReference type="PANTHER" id="PTHR43047:SF72">
    <property type="entry name" value="OSMOSENSING HISTIDINE PROTEIN KINASE SLN1"/>
    <property type="match status" value="1"/>
</dbReference>
<keyword evidence="3 9" id="KW-0597">Phosphoprotein</keyword>
<dbReference type="InterPro" id="IPR003661">
    <property type="entry name" value="HisK_dim/P_dom"/>
</dbReference>
<keyword evidence="4" id="KW-0808">Transferase</keyword>
<evidence type="ECO:0000259" key="11">
    <source>
        <dbReference type="PROSITE" id="PS50109"/>
    </source>
</evidence>
<evidence type="ECO:0000256" key="5">
    <source>
        <dbReference type="ARBA" id="ARBA00022777"/>
    </source>
</evidence>
<dbReference type="Proteomes" id="UP001174908">
    <property type="component" value="Unassembled WGS sequence"/>
</dbReference>
<dbReference type="SMART" id="SM00387">
    <property type="entry name" value="HATPase_c"/>
    <property type="match status" value="1"/>
</dbReference>
<dbReference type="RefSeq" id="WP_286661941.1">
    <property type="nucleotide sequence ID" value="NZ_JASZYV010000004.1"/>
</dbReference>
<evidence type="ECO:0000256" key="2">
    <source>
        <dbReference type="ARBA" id="ARBA00012438"/>
    </source>
</evidence>
<dbReference type="SMART" id="SM00448">
    <property type="entry name" value="REC"/>
    <property type="match status" value="1"/>
</dbReference>
<dbReference type="EMBL" id="JASZYV010000004">
    <property type="protein sequence ID" value="MDM0046833.1"/>
    <property type="molecule type" value="Genomic_DNA"/>
</dbReference>
<dbReference type="Gene3D" id="3.40.50.2300">
    <property type="match status" value="1"/>
</dbReference>
<dbReference type="EC" id="2.7.13.3" evidence="2"/>
<feature type="domain" description="HTH luxR-type" evidence="10">
    <location>
        <begin position="601"/>
        <end position="666"/>
    </location>
</feature>
<dbReference type="InterPro" id="IPR004358">
    <property type="entry name" value="Sig_transdc_His_kin-like_C"/>
</dbReference>
<dbReference type="Pfam" id="PF00196">
    <property type="entry name" value="GerE"/>
    <property type="match status" value="1"/>
</dbReference>
<organism evidence="13 14">
    <name type="scientific">Variovorax dokdonensis</name>
    <dbReference type="NCBI Taxonomy" id="344883"/>
    <lineage>
        <taxon>Bacteria</taxon>
        <taxon>Pseudomonadati</taxon>
        <taxon>Pseudomonadota</taxon>
        <taxon>Betaproteobacteria</taxon>
        <taxon>Burkholderiales</taxon>
        <taxon>Comamonadaceae</taxon>
        <taxon>Variovorax</taxon>
    </lineage>
</organism>
<evidence type="ECO:0000256" key="9">
    <source>
        <dbReference type="PROSITE-ProRule" id="PRU00169"/>
    </source>
</evidence>
<keyword evidence="14" id="KW-1185">Reference proteome</keyword>
<dbReference type="InterPro" id="IPR036097">
    <property type="entry name" value="HisK_dim/P_sf"/>
</dbReference>
<keyword evidence="5" id="KW-0418">Kinase</keyword>
<dbReference type="PROSITE" id="PS50110">
    <property type="entry name" value="RESPONSE_REGULATORY"/>
    <property type="match status" value="1"/>
</dbReference>
<dbReference type="PROSITE" id="PS50109">
    <property type="entry name" value="HIS_KIN"/>
    <property type="match status" value="1"/>
</dbReference>
<dbReference type="InterPro" id="IPR003594">
    <property type="entry name" value="HATPase_dom"/>
</dbReference>
<dbReference type="PANTHER" id="PTHR43047">
    <property type="entry name" value="TWO-COMPONENT HISTIDINE PROTEIN KINASE"/>
    <property type="match status" value="1"/>
</dbReference>
<evidence type="ECO:0000256" key="4">
    <source>
        <dbReference type="ARBA" id="ARBA00022679"/>
    </source>
</evidence>
<dbReference type="SUPFAM" id="SSF52172">
    <property type="entry name" value="CheY-like"/>
    <property type="match status" value="1"/>
</dbReference>
<evidence type="ECO:0000313" key="14">
    <source>
        <dbReference type="Proteomes" id="UP001174908"/>
    </source>
</evidence>